<comment type="caution">
    <text evidence="1">The sequence shown here is derived from an EMBL/GenBank/DDBJ whole genome shotgun (WGS) entry which is preliminary data.</text>
</comment>
<dbReference type="PIRSF" id="PIRSF037260">
    <property type="entry name" value="UPF0223"/>
    <property type="match status" value="1"/>
</dbReference>
<dbReference type="PATRIC" id="fig|1423784.4.peg.2219"/>
<gene>
    <name evidence="1" type="ORF">FC51_GL002176</name>
</gene>
<dbReference type="EMBL" id="AZGK01000007">
    <property type="protein sequence ID" value="KRM46347.1"/>
    <property type="molecule type" value="Genomic_DNA"/>
</dbReference>
<accession>A0A0R1Z327</accession>
<dbReference type="Proteomes" id="UP000051957">
    <property type="component" value="Unassembled WGS sequence"/>
</dbReference>
<protein>
    <submittedName>
        <fullName evidence="1">Uncharacterized protein</fullName>
    </submittedName>
</protein>
<sequence>MADGYEYPLIDGLSVDEIIDLVNFFQTIEQAYEQSSGIERSEFLEAYRRFQKIVPSKMEQKQLESAFEERSGYNAYQVIKASKDEQNVNLKVREAHNGN</sequence>
<dbReference type="InterPro" id="IPR023324">
    <property type="entry name" value="BH2638-like_sf"/>
</dbReference>
<dbReference type="InterPro" id="IPR007920">
    <property type="entry name" value="UPF0223"/>
</dbReference>
<name>A0A0R1Z327_9LACO</name>
<dbReference type="AlphaFoldDB" id="A0A0R1Z327"/>
<dbReference type="Pfam" id="PF05256">
    <property type="entry name" value="UPF0223"/>
    <property type="match status" value="1"/>
</dbReference>
<proteinExistence type="predicted"/>
<reference evidence="1 2" key="1">
    <citation type="journal article" date="2015" name="Genome Announc.">
        <title>Expanding the biotechnology potential of lactobacilli through comparative genomics of 213 strains and associated genera.</title>
        <authorList>
            <person name="Sun Z."/>
            <person name="Harris H.M."/>
            <person name="McCann A."/>
            <person name="Guo C."/>
            <person name="Argimon S."/>
            <person name="Zhang W."/>
            <person name="Yang X."/>
            <person name="Jeffery I.B."/>
            <person name="Cooney J.C."/>
            <person name="Kagawa T.F."/>
            <person name="Liu W."/>
            <person name="Song Y."/>
            <person name="Salvetti E."/>
            <person name="Wrobel A."/>
            <person name="Rasinkangas P."/>
            <person name="Parkhill J."/>
            <person name="Rea M.C."/>
            <person name="O'Sullivan O."/>
            <person name="Ritari J."/>
            <person name="Douillard F.P."/>
            <person name="Paul Ross R."/>
            <person name="Yang R."/>
            <person name="Briner A.E."/>
            <person name="Felis G.E."/>
            <person name="de Vos W.M."/>
            <person name="Barrangou R."/>
            <person name="Klaenhammer T.R."/>
            <person name="Caufield P.W."/>
            <person name="Cui Y."/>
            <person name="Zhang H."/>
            <person name="O'Toole P.W."/>
        </authorList>
    </citation>
    <scope>NUCLEOTIDE SEQUENCE [LARGE SCALE GENOMIC DNA]</scope>
    <source>
        <strain evidence="1 2">DSM 5707</strain>
    </source>
</reference>
<evidence type="ECO:0000313" key="1">
    <source>
        <dbReference type="EMBL" id="KRM46347.1"/>
    </source>
</evidence>
<dbReference type="NCBIfam" id="NF003353">
    <property type="entry name" value="PRK04387.1"/>
    <property type="match status" value="1"/>
</dbReference>
<organism evidence="1 2">
    <name type="scientific">Lentilactobacillus parabuchneri DSM 5707 = NBRC 107865</name>
    <dbReference type="NCBI Taxonomy" id="1423784"/>
    <lineage>
        <taxon>Bacteria</taxon>
        <taxon>Bacillati</taxon>
        <taxon>Bacillota</taxon>
        <taxon>Bacilli</taxon>
        <taxon>Lactobacillales</taxon>
        <taxon>Lactobacillaceae</taxon>
        <taxon>Lentilactobacillus</taxon>
    </lineage>
</organism>
<dbReference type="SUPFAM" id="SSF158504">
    <property type="entry name" value="BH2638-like"/>
    <property type="match status" value="1"/>
</dbReference>
<dbReference type="GeneID" id="69802013"/>
<evidence type="ECO:0000313" key="2">
    <source>
        <dbReference type="Proteomes" id="UP000051957"/>
    </source>
</evidence>
<dbReference type="RefSeq" id="WP_057909543.1">
    <property type="nucleotide sequence ID" value="NZ_AZGK01000007.1"/>
</dbReference>
<dbReference type="Gene3D" id="1.10.220.80">
    <property type="entry name" value="BH2638-like"/>
    <property type="match status" value="1"/>
</dbReference>